<evidence type="ECO:0000256" key="5">
    <source>
        <dbReference type="ARBA" id="ARBA00022826"/>
    </source>
</evidence>
<dbReference type="Pfam" id="PF07885">
    <property type="entry name" value="Ion_trans_2"/>
    <property type="match status" value="1"/>
</dbReference>
<keyword evidence="5" id="KW-0631">Potassium channel</keyword>
<keyword evidence="3" id="KW-0633">Potassium transport</keyword>
<dbReference type="InterPro" id="IPR013099">
    <property type="entry name" value="K_chnl_dom"/>
</dbReference>
<keyword evidence="4 12" id="KW-0812">Transmembrane</keyword>
<dbReference type="SUPFAM" id="SSF51735">
    <property type="entry name" value="NAD(P)-binding Rossmann-fold domains"/>
    <property type="match status" value="1"/>
</dbReference>
<keyword evidence="6" id="KW-0630">Potassium</keyword>
<dbReference type="PANTHER" id="PTHR10027:SF10">
    <property type="entry name" value="SLOWPOKE 2, ISOFORM D"/>
    <property type="match status" value="1"/>
</dbReference>
<evidence type="ECO:0000256" key="12">
    <source>
        <dbReference type="SAM" id="Phobius"/>
    </source>
</evidence>
<feature type="transmembrane region" description="Helical" evidence="12">
    <location>
        <begin position="72"/>
        <end position="91"/>
    </location>
</feature>
<evidence type="ECO:0000256" key="3">
    <source>
        <dbReference type="ARBA" id="ARBA00022538"/>
    </source>
</evidence>
<comment type="caution">
    <text evidence="14">The sequence shown here is derived from an EMBL/GenBank/DDBJ whole genome shotgun (WGS) entry which is preliminary data.</text>
</comment>
<dbReference type="Gene3D" id="3.40.50.720">
    <property type="entry name" value="NAD(P)-binding Rossmann-like Domain"/>
    <property type="match status" value="1"/>
</dbReference>
<evidence type="ECO:0000256" key="10">
    <source>
        <dbReference type="ARBA" id="ARBA00023303"/>
    </source>
</evidence>
<evidence type="ECO:0000256" key="7">
    <source>
        <dbReference type="ARBA" id="ARBA00022989"/>
    </source>
</evidence>
<dbReference type="InterPro" id="IPR003148">
    <property type="entry name" value="RCK_N"/>
</dbReference>
<keyword evidence="9 12" id="KW-0472">Membrane</keyword>
<keyword evidence="15" id="KW-1185">Reference proteome</keyword>
<name>A0ABV8BC82_9BACI</name>
<evidence type="ECO:0000256" key="8">
    <source>
        <dbReference type="ARBA" id="ARBA00023065"/>
    </source>
</evidence>
<evidence type="ECO:0000256" key="6">
    <source>
        <dbReference type="ARBA" id="ARBA00022958"/>
    </source>
</evidence>
<dbReference type="EMBL" id="JBHRZT010000073">
    <property type="protein sequence ID" value="MFC3886737.1"/>
    <property type="molecule type" value="Genomic_DNA"/>
</dbReference>
<dbReference type="SUPFAM" id="SSF81324">
    <property type="entry name" value="Voltage-gated potassium channels"/>
    <property type="match status" value="1"/>
</dbReference>
<dbReference type="InterPro" id="IPR036291">
    <property type="entry name" value="NAD(P)-bd_dom_sf"/>
</dbReference>
<dbReference type="Proteomes" id="UP001595752">
    <property type="component" value="Unassembled WGS sequence"/>
</dbReference>
<reference evidence="15" key="1">
    <citation type="journal article" date="2019" name="Int. J. Syst. Evol. Microbiol.">
        <title>The Global Catalogue of Microorganisms (GCM) 10K type strain sequencing project: providing services to taxonomists for standard genome sequencing and annotation.</title>
        <authorList>
            <consortium name="The Broad Institute Genomics Platform"/>
            <consortium name="The Broad Institute Genome Sequencing Center for Infectious Disease"/>
            <person name="Wu L."/>
            <person name="Ma J."/>
        </authorList>
    </citation>
    <scope>NUCLEOTIDE SEQUENCE [LARGE SCALE GENOMIC DNA]</scope>
    <source>
        <strain evidence="15">CCUG 61889</strain>
    </source>
</reference>
<protein>
    <submittedName>
        <fullName evidence="14">Ion channel</fullName>
    </submittedName>
</protein>
<keyword evidence="8" id="KW-0406">Ion transport</keyword>
<accession>A0ABV8BC82</accession>
<evidence type="ECO:0000256" key="2">
    <source>
        <dbReference type="ARBA" id="ARBA00022448"/>
    </source>
</evidence>
<evidence type="ECO:0000256" key="11">
    <source>
        <dbReference type="ARBA" id="ARBA00034430"/>
    </source>
</evidence>
<organism evidence="14 15">
    <name type="scientific">Bacillus songklensis</name>
    <dbReference type="NCBI Taxonomy" id="1069116"/>
    <lineage>
        <taxon>Bacteria</taxon>
        <taxon>Bacillati</taxon>
        <taxon>Bacillota</taxon>
        <taxon>Bacilli</taxon>
        <taxon>Bacillales</taxon>
        <taxon>Bacillaceae</taxon>
        <taxon>Bacillus</taxon>
    </lineage>
</organism>
<dbReference type="RefSeq" id="WP_377919151.1">
    <property type="nucleotide sequence ID" value="NZ_JBHRZT010000073.1"/>
</dbReference>
<evidence type="ECO:0000256" key="9">
    <source>
        <dbReference type="ARBA" id="ARBA00023136"/>
    </source>
</evidence>
<evidence type="ECO:0000313" key="14">
    <source>
        <dbReference type="EMBL" id="MFC3886737.1"/>
    </source>
</evidence>
<dbReference type="InterPro" id="IPR047871">
    <property type="entry name" value="K_chnl_Slo-like"/>
</dbReference>
<dbReference type="Gene3D" id="1.10.287.70">
    <property type="match status" value="1"/>
</dbReference>
<comment type="subcellular location">
    <subcellularLocation>
        <location evidence="1">Cell membrane</location>
        <topology evidence="1">Multi-pass membrane protein</topology>
    </subcellularLocation>
</comment>
<proteinExistence type="predicted"/>
<dbReference type="PROSITE" id="PS51201">
    <property type="entry name" value="RCK_N"/>
    <property type="match status" value="1"/>
</dbReference>
<keyword evidence="10" id="KW-0407">Ion channel</keyword>
<evidence type="ECO:0000256" key="1">
    <source>
        <dbReference type="ARBA" id="ARBA00004651"/>
    </source>
</evidence>
<feature type="transmembrane region" description="Helical" evidence="12">
    <location>
        <begin position="14"/>
        <end position="35"/>
    </location>
</feature>
<evidence type="ECO:0000313" key="15">
    <source>
        <dbReference type="Proteomes" id="UP001595752"/>
    </source>
</evidence>
<dbReference type="Pfam" id="PF22614">
    <property type="entry name" value="Slo-like_RCK"/>
    <property type="match status" value="1"/>
</dbReference>
<feature type="domain" description="RCK N-terminal" evidence="13">
    <location>
        <begin position="113"/>
        <end position="238"/>
    </location>
</feature>
<gene>
    <name evidence="14" type="ORF">ACFOU2_25835</name>
</gene>
<evidence type="ECO:0000259" key="13">
    <source>
        <dbReference type="PROSITE" id="PS51201"/>
    </source>
</evidence>
<keyword evidence="7 12" id="KW-1133">Transmembrane helix</keyword>
<evidence type="ECO:0000256" key="4">
    <source>
        <dbReference type="ARBA" id="ARBA00022692"/>
    </source>
</evidence>
<comment type="catalytic activity">
    <reaction evidence="11">
        <text>K(+)(in) = K(+)(out)</text>
        <dbReference type="Rhea" id="RHEA:29463"/>
        <dbReference type="ChEBI" id="CHEBI:29103"/>
    </reaction>
</comment>
<keyword evidence="2" id="KW-0813">Transport</keyword>
<dbReference type="PANTHER" id="PTHR10027">
    <property type="entry name" value="CALCIUM-ACTIVATED POTASSIUM CHANNEL ALPHA CHAIN"/>
    <property type="match status" value="1"/>
</dbReference>
<sequence>MPEHFLFRFFRHSILFRLAVLSIFFITTFGITIHLLEPKKFASWFEGIWWAVVTISTVGYGDSVPETAAGKVVGMILILFGTGFISTYFITLSSIAVAKENAYLDGSLAYTGKKHIILVGWNERVKSILTQYIEAQLGIHLVLIDESLSKKPMVTPYLHFIRGNPTHSHTLQRANIQEASKVMITADPSKTEELADMQTVLTLIAVKGMNPSAYSIVEILTPTQELNARHAGANEIIRTNHLAGQVMYQHLFDTDFQD</sequence>